<protein>
    <submittedName>
        <fullName evidence="2">Oidioi.mRNA.OKI2018_I69.chr1.g3156.t1.cds</fullName>
    </submittedName>
</protein>
<evidence type="ECO:0000313" key="2">
    <source>
        <dbReference type="EMBL" id="CAG5107121.1"/>
    </source>
</evidence>
<keyword evidence="1" id="KW-0812">Transmembrane</keyword>
<keyword evidence="3" id="KW-1185">Reference proteome</keyword>
<gene>
    <name evidence="2" type="ORF">OKIOD_LOCUS11921</name>
</gene>
<organism evidence="2 3">
    <name type="scientific">Oikopleura dioica</name>
    <name type="common">Tunicate</name>
    <dbReference type="NCBI Taxonomy" id="34765"/>
    <lineage>
        <taxon>Eukaryota</taxon>
        <taxon>Metazoa</taxon>
        <taxon>Chordata</taxon>
        <taxon>Tunicata</taxon>
        <taxon>Appendicularia</taxon>
        <taxon>Copelata</taxon>
        <taxon>Oikopleuridae</taxon>
        <taxon>Oikopleura</taxon>
    </lineage>
</organism>
<sequence length="79" mass="9123">MVMSQECCITSHGCYIAAGVFEWIGTFLAAFVLCQQRQEIMRKSSIPTNYFKDYLTALCCYCCVLVQHERHVRSAAYQR</sequence>
<feature type="transmembrane region" description="Helical" evidence="1">
    <location>
        <begin position="15"/>
        <end position="34"/>
    </location>
</feature>
<dbReference type="Proteomes" id="UP001158576">
    <property type="component" value="Chromosome 1"/>
</dbReference>
<accession>A0ABN7T2H1</accession>
<name>A0ABN7T2H1_OIKDI</name>
<evidence type="ECO:0000313" key="3">
    <source>
        <dbReference type="Proteomes" id="UP001158576"/>
    </source>
</evidence>
<keyword evidence="1" id="KW-0472">Membrane</keyword>
<evidence type="ECO:0000256" key="1">
    <source>
        <dbReference type="SAM" id="Phobius"/>
    </source>
</evidence>
<reference evidence="2 3" key="1">
    <citation type="submission" date="2021-04" db="EMBL/GenBank/DDBJ databases">
        <authorList>
            <person name="Bliznina A."/>
        </authorList>
    </citation>
    <scope>NUCLEOTIDE SEQUENCE [LARGE SCALE GENOMIC DNA]</scope>
</reference>
<dbReference type="EMBL" id="OU015566">
    <property type="protein sequence ID" value="CAG5107121.1"/>
    <property type="molecule type" value="Genomic_DNA"/>
</dbReference>
<proteinExistence type="predicted"/>
<keyword evidence="1" id="KW-1133">Transmembrane helix</keyword>